<dbReference type="InterPro" id="IPR000182">
    <property type="entry name" value="GNAT_dom"/>
</dbReference>
<dbReference type="Gene3D" id="3.40.630.30">
    <property type="match status" value="1"/>
</dbReference>
<dbReference type="AlphaFoldDB" id="A0AAI8VIY9"/>
<protein>
    <submittedName>
        <fullName evidence="2">Uu.00g126080.m01.CDS01</fullName>
    </submittedName>
</protein>
<evidence type="ECO:0000313" key="3">
    <source>
        <dbReference type="Proteomes" id="UP001295740"/>
    </source>
</evidence>
<sequence>MADTDPFRSKRLLYRLAEPDDDAFFRTLKSERPASKQDAELFHKAVENALLGVEDHVHHRSTEIGIGIIKAWQGQGYGGEAIDWVLDWAFEKAGMHRVEVNVMEYNERAVHLYRSMGFIEEGSSRKAWWHAGRWWDEVRFAMLEEVWKKLRKIGH</sequence>
<reference evidence="2" key="1">
    <citation type="submission" date="2023-10" db="EMBL/GenBank/DDBJ databases">
        <authorList>
            <person name="Hackl T."/>
        </authorList>
    </citation>
    <scope>NUCLEOTIDE SEQUENCE</scope>
</reference>
<dbReference type="PANTHER" id="PTHR43415">
    <property type="entry name" value="SPERMIDINE N(1)-ACETYLTRANSFERASE"/>
    <property type="match status" value="1"/>
</dbReference>
<dbReference type="PROSITE" id="PS51186">
    <property type="entry name" value="GNAT"/>
    <property type="match status" value="1"/>
</dbReference>
<dbReference type="GO" id="GO:0016747">
    <property type="term" value="F:acyltransferase activity, transferring groups other than amino-acyl groups"/>
    <property type="evidence" value="ECO:0007669"/>
    <property type="project" value="InterPro"/>
</dbReference>
<gene>
    <name evidence="2" type="ORF">KHLLAP_LOCUS5682</name>
</gene>
<dbReference type="EMBL" id="CAUWAG010000007">
    <property type="protein sequence ID" value="CAJ2505214.1"/>
    <property type="molecule type" value="Genomic_DNA"/>
</dbReference>
<accession>A0AAI8VIY9</accession>
<evidence type="ECO:0000313" key="2">
    <source>
        <dbReference type="EMBL" id="CAJ2505214.1"/>
    </source>
</evidence>
<dbReference type="Proteomes" id="UP001295740">
    <property type="component" value="Unassembled WGS sequence"/>
</dbReference>
<comment type="caution">
    <text evidence="2">The sequence shown here is derived from an EMBL/GenBank/DDBJ whole genome shotgun (WGS) entry which is preliminary data.</text>
</comment>
<keyword evidence="3" id="KW-1185">Reference proteome</keyword>
<evidence type="ECO:0000259" key="1">
    <source>
        <dbReference type="PROSITE" id="PS51186"/>
    </source>
</evidence>
<dbReference type="InterPro" id="IPR016181">
    <property type="entry name" value="Acyl_CoA_acyltransferase"/>
</dbReference>
<dbReference type="PANTHER" id="PTHR43415:SF3">
    <property type="entry name" value="GNAT-FAMILY ACETYLTRANSFERASE"/>
    <property type="match status" value="1"/>
</dbReference>
<dbReference type="SUPFAM" id="SSF55729">
    <property type="entry name" value="Acyl-CoA N-acyltransferases (Nat)"/>
    <property type="match status" value="1"/>
</dbReference>
<proteinExistence type="predicted"/>
<name>A0AAI8VIY9_9PEZI</name>
<organism evidence="2 3">
    <name type="scientific">Anthostomella pinea</name>
    <dbReference type="NCBI Taxonomy" id="933095"/>
    <lineage>
        <taxon>Eukaryota</taxon>
        <taxon>Fungi</taxon>
        <taxon>Dikarya</taxon>
        <taxon>Ascomycota</taxon>
        <taxon>Pezizomycotina</taxon>
        <taxon>Sordariomycetes</taxon>
        <taxon>Xylariomycetidae</taxon>
        <taxon>Xylariales</taxon>
        <taxon>Xylariaceae</taxon>
        <taxon>Anthostomella</taxon>
    </lineage>
</organism>
<feature type="domain" description="N-acetyltransferase" evidence="1">
    <location>
        <begin position="1"/>
        <end position="139"/>
    </location>
</feature>
<dbReference type="Pfam" id="PF00583">
    <property type="entry name" value="Acetyltransf_1"/>
    <property type="match status" value="1"/>
</dbReference>